<sequence>MRKVPEEKRERPADIQINIGPRRGGPGAGRIAPVKKASDPRKTLFRLLAFLGHEKKGLLYVLIFTVLSSIASIFGPFLLGKAIDDHILVGDLSGLAVIAIFMAAIYALSSLFQWLQGYVMIGVTRRTVRRLRQEVFDKYQTLPVKFFDTHSHGELMSRVTNDINNISTTLSESVTQLLSSLLSLGGIGIMMFVLSPILALVSLTSVPLVVLVTGLIAKQSKKNFISQQKALGELNGYIEERISGEKVVKAYGREDFTIEQFQKINESYRKSAILAQIFAGMFGPVMNMVSNFGYAVVAFAGGWMTIEGMISVGLVASFVVYVGQFNRPINQIAQLYNSIQAALAGAERVFEVLDEEGEKKPYENFFPEKIKGKVELKEVDFSYDGKTIVLKKVSLDAQPGQVVALVGPTGAGKTTIVNLLTKFYDIESGTIYIDDHDISSFDREQLRKKLGIVLQDTQLFMGTIRENIRYGKPDAKDDEIRKVARMANADHFIESLPEGYDTLISSNADSISKGQRQLLAIARIMLLDPEILILDEATSNVDTRTEMHIQEAMRNLMRGRTSFVVAHRLSTIKNADKIYVINTHEVRVCYS</sequence>
<dbReference type="GO" id="GO:0005524">
    <property type="term" value="F:ATP binding"/>
    <property type="evidence" value="ECO:0007669"/>
    <property type="project" value="UniProtKB-KW"/>
</dbReference>
<evidence type="ECO:0000256" key="8">
    <source>
        <dbReference type="ARBA" id="ARBA00023136"/>
    </source>
</evidence>
<keyword evidence="8 10" id="KW-0472">Membrane</keyword>
<protein>
    <submittedName>
        <fullName evidence="13">Uncharacterized ABC transporter ATP-binding protein TM_0288</fullName>
    </submittedName>
</protein>
<dbReference type="Pfam" id="PF00005">
    <property type="entry name" value="ABC_tran"/>
    <property type="match status" value="1"/>
</dbReference>
<comment type="subcellular location">
    <subcellularLocation>
        <location evidence="1">Cell membrane</location>
        <topology evidence="1">Multi-pass membrane protein</topology>
    </subcellularLocation>
</comment>
<dbReference type="InterPro" id="IPR039421">
    <property type="entry name" value="Type_1_exporter"/>
</dbReference>
<dbReference type="InterPro" id="IPR011527">
    <property type="entry name" value="ABC1_TM_dom"/>
</dbReference>
<evidence type="ECO:0000256" key="2">
    <source>
        <dbReference type="ARBA" id="ARBA00022448"/>
    </source>
</evidence>
<evidence type="ECO:0000256" key="9">
    <source>
        <dbReference type="SAM" id="MobiDB-lite"/>
    </source>
</evidence>
<dbReference type="InterPro" id="IPR003593">
    <property type="entry name" value="AAA+_ATPase"/>
</dbReference>
<dbReference type="InterPro" id="IPR027417">
    <property type="entry name" value="P-loop_NTPase"/>
</dbReference>
<keyword evidence="6 13" id="KW-0067">ATP-binding</keyword>
<evidence type="ECO:0000256" key="6">
    <source>
        <dbReference type="ARBA" id="ARBA00022840"/>
    </source>
</evidence>
<evidence type="ECO:0000313" key="13">
    <source>
        <dbReference type="EMBL" id="SSC14071.1"/>
    </source>
</evidence>
<dbReference type="Pfam" id="PF00664">
    <property type="entry name" value="ABC_membrane"/>
    <property type="match status" value="1"/>
</dbReference>
<evidence type="ECO:0000256" key="10">
    <source>
        <dbReference type="SAM" id="Phobius"/>
    </source>
</evidence>
<name>A0A7Z7LH89_9BACT</name>
<dbReference type="Proteomes" id="UP000250796">
    <property type="component" value="Chromosome MESINF"/>
</dbReference>
<feature type="transmembrane region" description="Helical" evidence="10">
    <location>
        <begin position="57"/>
        <end position="80"/>
    </location>
</feature>
<evidence type="ECO:0000256" key="4">
    <source>
        <dbReference type="ARBA" id="ARBA00022692"/>
    </source>
</evidence>
<evidence type="ECO:0000256" key="1">
    <source>
        <dbReference type="ARBA" id="ARBA00004651"/>
    </source>
</evidence>
<dbReference type="PROSITE" id="PS50893">
    <property type="entry name" value="ABC_TRANSPORTER_2"/>
    <property type="match status" value="1"/>
</dbReference>
<dbReference type="CDD" id="cd18547">
    <property type="entry name" value="ABC_6TM_Tm288_like"/>
    <property type="match status" value="1"/>
</dbReference>
<dbReference type="FunFam" id="3.40.50.300:FF:000218">
    <property type="entry name" value="Multidrug ABC transporter ATP-binding protein"/>
    <property type="match status" value="1"/>
</dbReference>
<dbReference type="SUPFAM" id="SSF90123">
    <property type="entry name" value="ABC transporter transmembrane region"/>
    <property type="match status" value="1"/>
</dbReference>
<dbReference type="InterPro" id="IPR017871">
    <property type="entry name" value="ABC_transporter-like_CS"/>
</dbReference>
<evidence type="ECO:0000256" key="5">
    <source>
        <dbReference type="ARBA" id="ARBA00022741"/>
    </source>
</evidence>
<dbReference type="PROSITE" id="PS00211">
    <property type="entry name" value="ABC_TRANSPORTER_1"/>
    <property type="match status" value="1"/>
</dbReference>
<dbReference type="PROSITE" id="PS50929">
    <property type="entry name" value="ABC_TM1F"/>
    <property type="match status" value="1"/>
</dbReference>
<evidence type="ECO:0000256" key="7">
    <source>
        <dbReference type="ARBA" id="ARBA00022989"/>
    </source>
</evidence>
<dbReference type="PANTHER" id="PTHR43394:SF1">
    <property type="entry name" value="ATP-BINDING CASSETTE SUB-FAMILY B MEMBER 10, MITOCHONDRIAL"/>
    <property type="match status" value="1"/>
</dbReference>
<dbReference type="Gene3D" id="3.40.50.300">
    <property type="entry name" value="P-loop containing nucleotide triphosphate hydrolases"/>
    <property type="match status" value="1"/>
</dbReference>
<reference evidence="13 14" key="1">
    <citation type="submission" date="2017-01" db="EMBL/GenBank/DDBJ databases">
        <authorList>
            <person name="Erauso G."/>
        </authorList>
    </citation>
    <scope>NUCLEOTIDE SEQUENCE [LARGE SCALE GENOMIC DNA]</scope>
    <source>
        <strain evidence="13">MESINF1</strain>
    </source>
</reference>
<dbReference type="GO" id="GO:0015421">
    <property type="term" value="F:ABC-type oligopeptide transporter activity"/>
    <property type="evidence" value="ECO:0007669"/>
    <property type="project" value="TreeGrafter"/>
</dbReference>
<proteinExistence type="predicted"/>
<keyword evidence="7 10" id="KW-1133">Transmembrane helix</keyword>
<feature type="region of interest" description="Disordered" evidence="9">
    <location>
        <begin position="1"/>
        <end position="30"/>
    </location>
</feature>
<dbReference type="Gene3D" id="1.20.1560.10">
    <property type="entry name" value="ABC transporter type 1, transmembrane domain"/>
    <property type="match status" value="1"/>
</dbReference>
<dbReference type="SMART" id="SM00382">
    <property type="entry name" value="AAA"/>
    <property type="match status" value="1"/>
</dbReference>
<dbReference type="FunFam" id="1.20.1560.10:FF:000011">
    <property type="entry name" value="Multidrug ABC transporter ATP-binding protein"/>
    <property type="match status" value="1"/>
</dbReference>
<keyword evidence="4 10" id="KW-0812">Transmembrane</keyword>
<evidence type="ECO:0000313" key="14">
    <source>
        <dbReference type="Proteomes" id="UP000250796"/>
    </source>
</evidence>
<dbReference type="AlphaFoldDB" id="A0A7Z7LH89"/>
<dbReference type="EMBL" id="LS974202">
    <property type="protein sequence ID" value="SSC14071.1"/>
    <property type="molecule type" value="Genomic_DNA"/>
</dbReference>
<organism evidence="13 14">
    <name type="scientific">Mesotoga infera</name>
    <dbReference type="NCBI Taxonomy" id="1236046"/>
    <lineage>
        <taxon>Bacteria</taxon>
        <taxon>Thermotogati</taxon>
        <taxon>Thermotogota</taxon>
        <taxon>Thermotogae</taxon>
        <taxon>Kosmotogales</taxon>
        <taxon>Kosmotogaceae</taxon>
        <taxon>Mesotoga</taxon>
    </lineage>
</organism>
<evidence type="ECO:0000259" key="11">
    <source>
        <dbReference type="PROSITE" id="PS50893"/>
    </source>
</evidence>
<evidence type="ECO:0000259" key="12">
    <source>
        <dbReference type="PROSITE" id="PS50929"/>
    </source>
</evidence>
<feature type="transmembrane region" description="Helical" evidence="10">
    <location>
        <begin position="272"/>
        <end position="290"/>
    </location>
</feature>
<feature type="transmembrane region" description="Helical" evidence="10">
    <location>
        <begin position="187"/>
        <end position="217"/>
    </location>
</feature>
<dbReference type="RefSeq" id="WP_197712686.1">
    <property type="nucleotide sequence ID" value="NZ_LS974202.1"/>
</dbReference>
<feature type="transmembrane region" description="Helical" evidence="10">
    <location>
        <begin position="296"/>
        <end position="322"/>
    </location>
</feature>
<dbReference type="GO" id="GO:0016887">
    <property type="term" value="F:ATP hydrolysis activity"/>
    <property type="evidence" value="ECO:0007669"/>
    <property type="project" value="InterPro"/>
</dbReference>
<accession>A0A7Z7LH89</accession>
<feature type="compositionally biased region" description="Basic and acidic residues" evidence="9">
    <location>
        <begin position="1"/>
        <end position="13"/>
    </location>
</feature>
<keyword evidence="2" id="KW-0813">Transport</keyword>
<keyword evidence="5" id="KW-0547">Nucleotide-binding</keyword>
<dbReference type="CDD" id="cd03254">
    <property type="entry name" value="ABCC_Glucan_exporter_like"/>
    <property type="match status" value="1"/>
</dbReference>
<dbReference type="GO" id="GO:0005886">
    <property type="term" value="C:plasma membrane"/>
    <property type="evidence" value="ECO:0007669"/>
    <property type="project" value="UniProtKB-SubCell"/>
</dbReference>
<dbReference type="KEGG" id="minf:MESINF_2631"/>
<evidence type="ECO:0000256" key="3">
    <source>
        <dbReference type="ARBA" id="ARBA00022475"/>
    </source>
</evidence>
<dbReference type="InterPro" id="IPR036640">
    <property type="entry name" value="ABC1_TM_sf"/>
</dbReference>
<keyword evidence="3" id="KW-1003">Cell membrane</keyword>
<dbReference type="InterPro" id="IPR003439">
    <property type="entry name" value="ABC_transporter-like_ATP-bd"/>
</dbReference>
<gene>
    <name evidence="13" type="ORF">MESINF_2631</name>
</gene>
<feature type="transmembrane region" description="Helical" evidence="10">
    <location>
        <begin position="92"/>
        <end position="115"/>
    </location>
</feature>
<dbReference type="PANTHER" id="PTHR43394">
    <property type="entry name" value="ATP-DEPENDENT PERMEASE MDL1, MITOCHONDRIAL"/>
    <property type="match status" value="1"/>
</dbReference>
<keyword evidence="14" id="KW-1185">Reference proteome</keyword>
<dbReference type="SUPFAM" id="SSF52540">
    <property type="entry name" value="P-loop containing nucleoside triphosphate hydrolases"/>
    <property type="match status" value="1"/>
</dbReference>
<feature type="domain" description="ABC transmembrane type-1" evidence="12">
    <location>
        <begin position="61"/>
        <end position="341"/>
    </location>
</feature>
<feature type="domain" description="ABC transporter" evidence="11">
    <location>
        <begin position="374"/>
        <end position="591"/>
    </location>
</feature>